<organism evidence="2 3">
    <name type="scientific">Luteimonas gilva</name>
    <dbReference type="NCBI Taxonomy" id="2572684"/>
    <lineage>
        <taxon>Bacteria</taxon>
        <taxon>Pseudomonadati</taxon>
        <taxon>Pseudomonadota</taxon>
        <taxon>Gammaproteobacteria</taxon>
        <taxon>Lysobacterales</taxon>
        <taxon>Lysobacteraceae</taxon>
        <taxon>Luteimonas</taxon>
    </lineage>
</organism>
<reference evidence="2 3" key="1">
    <citation type="submission" date="2019-04" db="EMBL/GenBank/DDBJ databases">
        <title>Reference strain of H23.</title>
        <authorList>
            <person name="Luo X."/>
        </authorList>
    </citation>
    <scope>NUCLEOTIDE SEQUENCE [LARGE SCALE GENOMIC DNA]</scope>
    <source>
        <strain evidence="2 3">H23</strain>
    </source>
</reference>
<dbReference type="InterPro" id="IPR011008">
    <property type="entry name" value="Dimeric_a/b-barrel"/>
</dbReference>
<dbReference type="InterPro" id="IPR007138">
    <property type="entry name" value="ABM_dom"/>
</dbReference>
<dbReference type="InterPro" id="IPR052936">
    <property type="entry name" value="Jasmonate_Hydroxylase-like"/>
</dbReference>
<protein>
    <submittedName>
        <fullName evidence="2">Antibiotic biosynthesis monooxygenase</fullName>
    </submittedName>
</protein>
<dbReference type="EMBL" id="SZUA01000002">
    <property type="protein sequence ID" value="TKR30628.1"/>
    <property type="molecule type" value="Genomic_DNA"/>
</dbReference>
<dbReference type="PANTHER" id="PTHR37811:SF2">
    <property type="entry name" value="ABM DOMAIN-CONTAINING PROTEIN"/>
    <property type="match status" value="1"/>
</dbReference>
<gene>
    <name evidence="2" type="ORF">FCE95_10990</name>
</gene>
<dbReference type="SUPFAM" id="SSF54909">
    <property type="entry name" value="Dimeric alpha+beta barrel"/>
    <property type="match status" value="1"/>
</dbReference>
<dbReference type="AlphaFoldDB" id="A0A4U5JQA9"/>
<evidence type="ECO:0000313" key="3">
    <source>
        <dbReference type="Proteomes" id="UP000308707"/>
    </source>
</evidence>
<dbReference type="Gene3D" id="3.30.70.100">
    <property type="match status" value="1"/>
</dbReference>
<dbReference type="Pfam" id="PF03992">
    <property type="entry name" value="ABM"/>
    <property type="match status" value="1"/>
</dbReference>
<comment type="caution">
    <text evidence="2">The sequence shown here is derived from an EMBL/GenBank/DDBJ whole genome shotgun (WGS) entry which is preliminary data.</text>
</comment>
<dbReference type="PANTHER" id="PTHR37811">
    <property type="entry name" value="BLL5343 PROTEIN"/>
    <property type="match status" value="1"/>
</dbReference>
<evidence type="ECO:0000313" key="2">
    <source>
        <dbReference type="EMBL" id="TKR30628.1"/>
    </source>
</evidence>
<keyword evidence="2" id="KW-0503">Monooxygenase</keyword>
<evidence type="ECO:0000259" key="1">
    <source>
        <dbReference type="PROSITE" id="PS51725"/>
    </source>
</evidence>
<sequence length="99" mass="11343">MIAVIFEVEPHPEGRGEYLATAAALAEDLRKADGFLSIERFQSLAHPDRLLSLSYWRDGEAVAAWREHPPHRDAQLRGKTALFRDWRIRVAHVVRETTP</sequence>
<dbReference type="Proteomes" id="UP000308707">
    <property type="component" value="Unassembled WGS sequence"/>
</dbReference>
<keyword evidence="2" id="KW-0560">Oxidoreductase</keyword>
<dbReference type="PROSITE" id="PS51725">
    <property type="entry name" value="ABM"/>
    <property type="match status" value="1"/>
</dbReference>
<accession>A0A4U5JQA9</accession>
<dbReference type="OrthoDB" id="9797060at2"/>
<proteinExistence type="predicted"/>
<feature type="domain" description="ABM" evidence="1">
    <location>
        <begin position="2"/>
        <end position="90"/>
    </location>
</feature>
<dbReference type="GO" id="GO:0004497">
    <property type="term" value="F:monooxygenase activity"/>
    <property type="evidence" value="ECO:0007669"/>
    <property type="project" value="UniProtKB-KW"/>
</dbReference>
<dbReference type="RefSeq" id="WP_137267058.1">
    <property type="nucleotide sequence ID" value="NZ_SZUA01000002.1"/>
</dbReference>
<keyword evidence="3" id="KW-1185">Reference proteome</keyword>
<name>A0A4U5JQA9_9GAMM</name>